<evidence type="ECO:0000256" key="1">
    <source>
        <dbReference type="SAM" id="MobiDB-lite"/>
    </source>
</evidence>
<proteinExistence type="predicted"/>
<dbReference type="Proteomes" id="UP000701853">
    <property type="component" value="Chromosome 4"/>
</dbReference>
<gene>
    <name evidence="2" type="ORF">CXB51_007610</name>
</gene>
<dbReference type="PANTHER" id="PTHR46033:SF8">
    <property type="entry name" value="PROTEIN MAINTENANCE OF MERISTEMS-LIKE"/>
    <property type="match status" value="1"/>
</dbReference>
<evidence type="ECO:0000313" key="2">
    <source>
        <dbReference type="EMBL" id="KAG8496355.1"/>
    </source>
</evidence>
<feature type="region of interest" description="Disordered" evidence="1">
    <location>
        <begin position="340"/>
        <end position="360"/>
    </location>
</feature>
<dbReference type="OrthoDB" id="1751334at2759"/>
<sequence>MAPGDTYVLPPIWGGNYYTVRRSSPTGLVYKWRSSDWAWKNARPVGHLRAVTWKSVPNDEEERLTYIKFTWLRENFQHLLSSPTQMDIIYTARVFILQLIGRILIGMLKPRALSSDKAVYENNGRLLPSTTVLGVIQNVIFGISEPPAMGNCTGNWAIVHHTCQQLFMSNVPLIHFHMVEWHNGSRVLKQFGCAQPISNPLVGIKEVHEMDKKGLGRDSLNWAKKHELYIFLWNDRHSRRLLLYVLEGGFSPMYEYTEWYMVHGKPFIFQGHYMLIPEDAQPEFSQWQQRNAGSHRNREARTPITEDIFPSAPSVTQYPLTPDYGVYDYTTFLSTPVGTLEAGPSNYQVPQQGARHRRQR</sequence>
<comment type="caution">
    <text evidence="2">The sequence shown here is derived from an EMBL/GenBank/DDBJ whole genome shotgun (WGS) entry which is preliminary data.</text>
</comment>
<evidence type="ECO:0000313" key="3">
    <source>
        <dbReference type="Proteomes" id="UP000701853"/>
    </source>
</evidence>
<evidence type="ECO:0008006" key="4">
    <source>
        <dbReference type="Google" id="ProtNLM"/>
    </source>
</evidence>
<dbReference type="EMBL" id="JAHUZN010000004">
    <property type="protein sequence ID" value="KAG8496355.1"/>
    <property type="molecule type" value="Genomic_DNA"/>
</dbReference>
<dbReference type="AlphaFoldDB" id="A0A8J6D7A9"/>
<name>A0A8J6D7A9_9ROSI</name>
<dbReference type="GO" id="GO:0010073">
    <property type="term" value="P:meristem maintenance"/>
    <property type="evidence" value="ECO:0007669"/>
    <property type="project" value="InterPro"/>
</dbReference>
<reference evidence="2 3" key="1">
    <citation type="journal article" date="2021" name="bioRxiv">
        <title>The Gossypium anomalum genome as a resource for cotton improvement and evolutionary analysis of hybrid incompatibility.</title>
        <authorList>
            <person name="Grover C.E."/>
            <person name="Yuan D."/>
            <person name="Arick M.A."/>
            <person name="Miller E.R."/>
            <person name="Hu G."/>
            <person name="Peterson D.G."/>
            <person name="Wendel J.F."/>
            <person name="Udall J.A."/>
        </authorList>
    </citation>
    <scope>NUCLEOTIDE SEQUENCE [LARGE SCALE GENOMIC DNA]</scope>
    <source>
        <strain evidence="2">JFW-Udall</strain>
        <tissue evidence="2">Leaf</tissue>
    </source>
</reference>
<protein>
    <recommendedName>
        <fullName evidence="4">Aminotransferase-like plant mobile domain-containing protein</fullName>
    </recommendedName>
</protein>
<keyword evidence="3" id="KW-1185">Reference proteome</keyword>
<dbReference type="PANTHER" id="PTHR46033">
    <property type="entry name" value="PROTEIN MAIN-LIKE 2"/>
    <property type="match status" value="1"/>
</dbReference>
<organism evidence="2 3">
    <name type="scientific">Gossypium anomalum</name>
    <dbReference type="NCBI Taxonomy" id="47600"/>
    <lineage>
        <taxon>Eukaryota</taxon>
        <taxon>Viridiplantae</taxon>
        <taxon>Streptophyta</taxon>
        <taxon>Embryophyta</taxon>
        <taxon>Tracheophyta</taxon>
        <taxon>Spermatophyta</taxon>
        <taxon>Magnoliopsida</taxon>
        <taxon>eudicotyledons</taxon>
        <taxon>Gunneridae</taxon>
        <taxon>Pentapetalae</taxon>
        <taxon>rosids</taxon>
        <taxon>malvids</taxon>
        <taxon>Malvales</taxon>
        <taxon>Malvaceae</taxon>
        <taxon>Malvoideae</taxon>
        <taxon>Gossypium</taxon>
    </lineage>
</organism>
<dbReference type="InterPro" id="IPR044824">
    <property type="entry name" value="MAIN-like"/>
</dbReference>
<accession>A0A8J6D7A9</accession>